<organism evidence="2 3">
    <name type="scientific">Hyaloscypha hepaticicola</name>
    <dbReference type="NCBI Taxonomy" id="2082293"/>
    <lineage>
        <taxon>Eukaryota</taxon>
        <taxon>Fungi</taxon>
        <taxon>Dikarya</taxon>
        <taxon>Ascomycota</taxon>
        <taxon>Pezizomycotina</taxon>
        <taxon>Leotiomycetes</taxon>
        <taxon>Helotiales</taxon>
        <taxon>Hyaloscyphaceae</taxon>
        <taxon>Hyaloscypha</taxon>
    </lineage>
</organism>
<name>A0A2J6QKT7_9HELO</name>
<dbReference type="EMBL" id="KZ613467">
    <property type="protein sequence ID" value="PMD26880.1"/>
    <property type="molecule type" value="Genomic_DNA"/>
</dbReference>
<reference evidence="2 3" key="1">
    <citation type="submission" date="2016-05" db="EMBL/GenBank/DDBJ databases">
        <title>A degradative enzymes factory behind the ericoid mycorrhizal symbiosis.</title>
        <authorList>
            <consortium name="DOE Joint Genome Institute"/>
            <person name="Martino E."/>
            <person name="Morin E."/>
            <person name="Grelet G."/>
            <person name="Kuo A."/>
            <person name="Kohler A."/>
            <person name="Daghino S."/>
            <person name="Barry K."/>
            <person name="Choi C."/>
            <person name="Cichocki N."/>
            <person name="Clum A."/>
            <person name="Copeland A."/>
            <person name="Hainaut M."/>
            <person name="Haridas S."/>
            <person name="Labutti K."/>
            <person name="Lindquist E."/>
            <person name="Lipzen A."/>
            <person name="Khouja H.-R."/>
            <person name="Murat C."/>
            <person name="Ohm R."/>
            <person name="Olson A."/>
            <person name="Spatafora J."/>
            <person name="Veneault-Fourrey C."/>
            <person name="Henrissat B."/>
            <person name="Grigoriev I."/>
            <person name="Martin F."/>
            <person name="Perotto S."/>
        </authorList>
    </citation>
    <scope>NUCLEOTIDE SEQUENCE [LARGE SCALE GENOMIC DNA]</scope>
    <source>
        <strain evidence="2 3">UAMH 7357</strain>
    </source>
</reference>
<feature type="region of interest" description="Disordered" evidence="1">
    <location>
        <begin position="75"/>
        <end position="103"/>
    </location>
</feature>
<sequence length="170" mass="19044">MDSFESTNGMMGMGLEMDMDLVNEDDDFGGLSRGDLSRCPEALLGHYRSPNDLASTRNSHLSDLNDPFKGYPCHFDSGDSLQTPTQHYSPDTSSLHPSTSSSRWKTIRPIGPQDLCFFKGSIGCTHEILEWRKKSMQCRTCSEACIWSSVLWKRESDGEIRLAKTSLRVA</sequence>
<gene>
    <name evidence="2" type="ORF">NA56DRAFT_698121</name>
</gene>
<keyword evidence="3" id="KW-1185">Reference proteome</keyword>
<dbReference type="AlphaFoldDB" id="A0A2J6QKT7"/>
<protein>
    <submittedName>
        <fullName evidence="2">Uncharacterized protein</fullName>
    </submittedName>
</protein>
<evidence type="ECO:0000256" key="1">
    <source>
        <dbReference type="SAM" id="MobiDB-lite"/>
    </source>
</evidence>
<feature type="compositionally biased region" description="Polar residues" evidence="1">
    <location>
        <begin position="79"/>
        <end position="88"/>
    </location>
</feature>
<accession>A0A2J6QKT7</accession>
<proteinExistence type="predicted"/>
<dbReference type="Proteomes" id="UP000235672">
    <property type="component" value="Unassembled WGS sequence"/>
</dbReference>
<evidence type="ECO:0000313" key="3">
    <source>
        <dbReference type="Proteomes" id="UP000235672"/>
    </source>
</evidence>
<evidence type="ECO:0000313" key="2">
    <source>
        <dbReference type="EMBL" id="PMD26880.1"/>
    </source>
</evidence>
<feature type="compositionally biased region" description="Low complexity" evidence="1">
    <location>
        <begin position="89"/>
        <end position="102"/>
    </location>
</feature>